<dbReference type="AlphaFoldDB" id="X6MXJ8"/>
<evidence type="ECO:0000313" key="2">
    <source>
        <dbReference type="EMBL" id="ETO18750.1"/>
    </source>
</evidence>
<feature type="transmembrane region" description="Helical" evidence="1">
    <location>
        <begin position="283"/>
        <end position="303"/>
    </location>
</feature>
<dbReference type="InterPro" id="IPR044926">
    <property type="entry name" value="RGS_subdomain_2"/>
</dbReference>
<sequence length="497" mass="57382">MNKLNSKKKNTRSEEKLVEKFNPMGAHQFRKSSAMCNRDLPYTNFKKYVQILYFCLEKMAISVGLKIISILELVLVWGILLPFCLLSIVKYYSVREAACIRCREPLGAVAIIICVFLNVSLLTLRIPISLLVFGTLLEDSNNIPLSQAFGAASIIVSNATCQIFLLRCFTIVFKMNYHMHTFQNQWKQLVVGSENVNANKSWYLRHYDKLSSTSWLLGRVFIPGLLFVCVVSFGLLTVFGSLAVILYQMIFIFLYIMLGVIIIQKLPKYRDFFGVKDEIIMTIWLGITFFVCTVTAWSIFFVHRDSAKIVFLILLPVASFCIMMFVFSSIHRILQKNATHIPKRVGLLRALWCDKMSVSRSHLSVISDSGPQRHVDLHVLLGDPNLFDLFMEHVFSEFSSENLLCYLELCQYRQEIKKQCERENITIDDAHPNKFILSEVLPKSKIKSSFFLQFSPSLYPFIFDPILKELLLLMRDSFSRFAQTAPFQKWNSKYNQP</sequence>
<keyword evidence="1" id="KW-0472">Membrane</keyword>
<name>X6MXJ8_RETFI</name>
<dbReference type="SUPFAM" id="SSF48097">
    <property type="entry name" value="Regulator of G-protein signaling, RGS"/>
    <property type="match status" value="1"/>
</dbReference>
<evidence type="ECO:0000313" key="3">
    <source>
        <dbReference type="Proteomes" id="UP000023152"/>
    </source>
</evidence>
<accession>X6MXJ8</accession>
<feature type="transmembrane region" description="Helical" evidence="1">
    <location>
        <begin position="245"/>
        <end position="263"/>
    </location>
</feature>
<gene>
    <name evidence="2" type="ORF">RFI_18506</name>
</gene>
<dbReference type="EMBL" id="ASPP01014448">
    <property type="protein sequence ID" value="ETO18750.1"/>
    <property type="molecule type" value="Genomic_DNA"/>
</dbReference>
<keyword evidence="1" id="KW-0812">Transmembrane</keyword>
<feature type="transmembrane region" description="Helical" evidence="1">
    <location>
        <begin position="309"/>
        <end position="334"/>
    </location>
</feature>
<dbReference type="Proteomes" id="UP000023152">
    <property type="component" value="Unassembled WGS sequence"/>
</dbReference>
<keyword evidence="3" id="KW-1185">Reference proteome</keyword>
<feature type="transmembrane region" description="Helical" evidence="1">
    <location>
        <begin position="74"/>
        <end position="94"/>
    </location>
</feature>
<evidence type="ECO:0008006" key="4">
    <source>
        <dbReference type="Google" id="ProtNLM"/>
    </source>
</evidence>
<feature type="transmembrane region" description="Helical" evidence="1">
    <location>
        <begin position="48"/>
        <end position="68"/>
    </location>
</feature>
<proteinExistence type="predicted"/>
<comment type="caution">
    <text evidence="2">The sequence shown here is derived from an EMBL/GenBank/DDBJ whole genome shotgun (WGS) entry which is preliminary data.</text>
</comment>
<feature type="transmembrane region" description="Helical" evidence="1">
    <location>
        <begin position="106"/>
        <end position="128"/>
    </location>
</feature>
<keyword evidence="1" id="KW-1133">Transmembrane helix</keyword>
<feature type="transmembrane region" description="Helical" evidence="1">
    <location>
        <begin position="148"/>
        <end position="173"/>
    </location>
</feature>
<evidence type="ECO:0000256" key="1">
    <source>
        <dbReference type="SAM" id="Phobius"/>
    </source>
</evidence>
<dbReference type="InterPro" id="IPR036305">
    <property type="entry name" value="RGS_sf"/>
</dbReference>
<protein>
    <recommendedName>
        <fullName evidence="4">RGS domain-containing protein</fullName>
    </recommendedName>
</protein>
<reference evidence="2 3" key="1">
    <citation type="journal article" date="2013" name="Curr. Biol.">
        <title>The Genome of the Foraminiferan Reticulomyxa filosa.</title>
        <authorList>
            <person name="Glockner G."/>
            <person name="Hulsmann N."/>
            <person name="Schleicher M."/>
            <person name="Noegel A.A."/>
            <person name="Eichinger L."/>
            <person name="Gallinger C."/>
            <person name="Pawlowski J."/>
            <person name="Sierra R."/>
            <person name="Euteneuer U."/>
            <person name="Pillet L."/>
            <person name="Moustafa A."/>
            <person name="Platzer M."/>
            <person name="Groth M."/>
            <person name="Szafranski K."/>
            <person name="Schliwa M."/>
        </authorList>
    </citation>
    <scope>NUCLEOTIDE SEQUENCE [LARGE SCALE GENOMIC DNA]</scope>
</reference>
<feature type="transmembrane region" description="Helical" evidence="1">
    <location>
        <begin position="216"/>
        <end position="239"/>
    </location>
</feature>
<dbReference type="Gene3D" id="1.10.167.10">
    <property type="entry name" value="Regulator of G-protein Signalling 4, domain 2"/>
    <property type="match status" value="1"/>
</dbReference>
<organism evidence="2 3">
    <name type="scientific">Reticulomyxa filosa</name>
    <dbReference type="NCBI Taxonomy" id="46433"/>
    <lineage>
        <taxon>Eukaryota</taxon>
        <taxon>Sar</taxon>
        <taxon>Rhizaria</taxon>
        <taxon>Retaria</taxon>
        <taxon>Foraminifera</taxon>
        <taxon>Monothalamids</taxon>
        <taxon>Reticulomyxidae</taxon>
        <taxon>Reticulomyxa</taxon>
    </lineage>
</organism>